<evidence type="ECO:0008006" key="3">
    <source>
        <dbReference type="Google" id="ProtNLM"/>
    </source>
</evidence>
<dbReference type="OrthoDB" id="6198727at2"/>
<sequence length="137" mass="14913">MSPRRYPVLTALALGLSACVADPGIPHPDSGLVFSHLRLQPEITDLNGFRCQPVNKTDLNHILQTGEFVSHRQIHDEYSISGCSVTGTLSINGSATPFSFDYSGIFYFADGRILACGEACCDAGFEHCGWYDPEAQE</sequence>
<organism evidence="1 2">
    <name type="scientific">Hahella chejuensis (strain KCTC 2396)</name>
    <dbReference type="NCBI Taxonomy" id="349521"/>
    <lineage>
        <taxon>Bacteria</taxon>
        <taxon>Pseudomonadati</taxon>
        <taxon>Pseudomonadota</taxon>
        <taxon>Gammaproteobacteria</taxon>
        <taxon>Oceanospirillales</taxon>
        <taxon>Hahellaceae</taxon>
        <taxon>Hahella</taxon>
    </lineage>
</organism>
<dbReference type="eggNOG" id="ENOG502ZXZA">
    <property type="taxonomic scope" value="Bacteria"/>
</dbReference>
<dbReference type="PROSITE" id="PS51257">
    <property type="entry name" value="PROKAR_LIPOPROTEIN"/>
    <property type="match status" value="1"/>
</dbReference>
<dbReference type="Proteomes" id="UP000000238">
    <property type="component" value="Chromosome"/>
</dbReference>
<dbReference type="AlphaFoldDB" id="Q2S6T3"/>
<protein>
    <recommendedName>
        <fullName evidence="3">Lipoprotein</fullName>
    </recommendedName>
</protein>
<dbReference type="KEGG" id="hch:HCH_07027"/>
<name>Q2S6T3_HAHCH</name>
<evidence type="ECO:0000313" key="2">
    <source>
        <dbReference type="Proteomes" id="UP000000238"/>
    </source>
</evidence>
<accession>Q2S6T3</accession>
<dbReference type="EMBL" id="CP000155">
    <property type="protein sequence ID" value="ABC33641.1"/>
    <property type="molecule type" value="Genomic_DNA"/>
</dbReference>
<proteinExistence type="predicted"/>
<evidence type="ECO:0000313" key="1">
    <source>
        <dbReference type="EMBL" id="ABC33641.1"/>
    </source>
</evidence>
<dbReference type="STRING" id="349521.HCH_07027"/>
<keyword evidence="2" id="KW-1185">Reference proteome</keyword>
<dbReference type="RefSeq" id="WP_011400691.1">
    <property type="nucleotide sequence ID" value="NC_007645.1"/>
</dbReference>
<reference evidence="1 2" key="1">
    <citation type="journal article" date="2005" name="Nucleic Acids Res.">
        <title>Genomic blueprint of Hahella chejuensis, a marine microbe producing an algicidal agent.</title>
        <authorList>
            <person name="Jeong H."/>
            <person name="Yim J.H."/>
            <person name="Lee C."/>
            <person name="Choi S.-H."/>
            <person name="Park Y.K."/>
            <person name="Yoon S.H."/>
            <person name="Hur C.-G."/>
            <person name="Kang H.-Y."/>
            <person name="Kim D."/>
            <person name="Lee H.H."/>
            <person name="Park K.H."/>
            <person name="Park S.-H."/>
            <person name="Park H.-S."/>
            <person name="Lee H.K."/>
            <person name="Oh T.K."/>
            <person name="Kim J.F."/>
        </authorList>
    </citation>
    <scope>NUCLEOTIDE SEQUENCE [LARGE SCALE GENOMIC DNA]</scope>
    <source>
        <strain evidence="1 2">KCTC 2396</strain>
    </source>
</reference>
<dbReference type="HOGENOM" id="CLU_1883644_0_0_6"/>
<gene>
    <name evidence="1" type="ordered locus">HCH_07027</name>
</gene>